<reference evidence="3 4" key="1">
    <citation type="submission" date="2018-01" db="EMBL/GenBank/DDBJ databases">
        <title>Genomic Encyclopedia of Archaeal and Bacterial Type Strains, Phase II (KMG-II): from individual species to whole genera.</title>
        <authorList>
            <person name="Goeker M."/>
        </authorList>
    </citation>
    <scope>NUCLEOTIDE SEQUENCE [LARGE SCALE GENOMIC DNA]</scope>
    <source>
        <strain evidence="3 4">DSM 17023</strain>
    </source>
</reference>
<evidence type="ECO:0000256" key="1">
    <source>
        <dbReference type="PROSITE-ProRule" id="PRU00169"/>
    </source>
</evidence>
<evidence type="ECO:0000313" key="4">
    <source>
        <dbReference type="Proteomes" id="UP000236959"/>
    </source>
</evidence>
<keyword evidence="1" id="KW-0597">Phosphoprotein</keyword>
<accession>A0A2S3UWJ3</accession>
<organism evidence="3 4">
    <name type="scientific">Roseibium marinum</name>
    <dbReference type="NCBI Taxonomy" id="281252"/>
    <lineage>
        <taxon>Bacteria</taxon>
        <taxon>Pseudomonadati</taxon>
        <taxon>Pseudomonadota</taxon>
        <taxon>Alphaproteobacteria</taxon>
        <taxon>Hyphomicrobiales</taxon>
        <taxon>Stappiaceae</taxon>
        <taxon>Roseibium</taxon>
    </lineage>
</organism>
<comment type="caution">
    <text evidence="3">The sequence shown here is derived from an EMBL/GenBank/DDBJ whole genome shotgun (WGS) entry which is preliminary data.</text>
</comment>
<dbReference type="SMART" id="SM00448">
    <property type="entry name" value="REC"/>
    <property type="match status" value="1"/>
</dbReference>
<proteinExistence type="predicted"/>
<sequence length="123" mass="13359">MPPEREEFGPLVVHIIEDDDAVADALSLALEALDRLSRTYPDGETFLAGAELTSEDWVIVDLGLPGVSGTEIVRMLSLMPQPPRVLAISGKTQAKLTQHLRDMPDMKVLRKPLSIEAICAALA</sequence>
<evidence type="ECO:0000259" key="2">
    <source>
        <dbReference type="PROSITE" id="PS50110"/>
    </source>
</evidence>
<dbReference type="Proteomes" id="UP000236959">
    <property type="component" value="Unassembled WGS sequence"/>
</dbReference>
<feature type="domain" description="Response regulatory" evidence="2">
    <location>
        <begin position="12"/>
        <end position="123"/>
    </location>
</feature>
<dbReference type="InterPro" id="IPR001789">
    <property type="entry name" value="Sig_transdc_resp-reg_receiver"/>
</dbReference>
<protein>
    <submittedName>
        <fullName evidence="3">Response regulator receiver domain-containing protein</fullName>
    </submittedName>
</protein>
<dbReference type="AlphaFoldDB" id="A0A2S3UWJ3"/>
<dbReference type="SUPFAM" id="SSF52172">
    <property type="entry name" value="CheY-like"/>
    <property type="match status" value="1"/>
</dbReference>
<dbReference type="Pfam" id="PF00072">
    <property type="entry name" value="Response_reg"/>
    <property type="match status" value="1"/>
</dbReference>
<dbReference type="PROSITE" id="PS50110">
    <property type="entry name" value="RESPONSE_REGULATORY"/>
    <property type="match status" value="1"/>
</dbReference>
<keyword evidence="4" id="KW-1185">Reference proteome</keyword>
<feature type="modified residue" description="4-aspartylphosphate" evidence="1">
    <location>
        <position position="61"/>
    </location>
</feature>
<dbReference type="EMBL" id="PPCN01000003">
    <property type="protein sequence ID" value="POF32092.1"/>
    <property type="molecule type" value="Genomic_DNA"/>
</dbReference>
<dbReference type="InterPro" id="IPR011006">
    <property type="entry name" value="CheY-like_superfamily"/>
</dbReference>
<gene>
    <name evidence="3" type="ORF">CLV41_10311</name>
</gene>
<dbReference type="RefSeq" id="WP_208987407.1">
    <property type="nucleotide sequence ID" value="NZ_PPCN01000003.1"/>
</dbReference>
<name>A0A2S3UWJ3_9HYPH</name>
<dbReference type="GO" id="GO:0000160">
    <property type="term" value="P:phosphorelay signal transduction system"/>
    <property type="evidence" value="ECO:0007669"/>
    <property type="project" value="InterPro"/>
</dbReference>
<dbReference type="Gene3D" id="3.40.50.2300">
    <property type="match status" value="1"/>
</dbReference>
<evidence type="ECO:0000313" key="3">
    <source>
        <dbReference type="EMBL" id="POF32092.1"/>
    </source>
</evidence>